<reference evidence="1 2" key="1">
    <citation type="submission" date="2019-02" db="EMBL/GenBank/DDBJ databases">
        <title>Deep-cultivation of Planctomycetes and their phenomic and genomic characterization uncovers novel biology.</title>
        <authorList>
            <person name="Wiegand S."/>
            <person name="Jogler M."/>
            <person name="Boedeker C."/>
            <person name="Pinto D."/>
            <person name="Vollmers J."/>
            <person name="Rivas-Marin E."/>
            <person name="Kohn T."/>
            <person name="Peeters S.H."/>
            <person name="Heuer A."/>
            <person name="Rast P."/>
            <person name="Oberbeckmann S."/>
            <person name="Bunk B."/>
            <person name="Jeske O."/>
            <person name="Meyerdierks A."/>
            <person name="Storesund J.E."/>
            <person name="Kallscheuer N."/>
            <person name="Luecker S."/>
            <person name="Lage O.M."/>
            <person name="Pohl T."/>
            <person name="Merkel B.J."/>
            <person name="Hornburger P."/>
            <person name="Mueller R.-W."/>
            <person name="Bruemmer F."/>
            <person name="Labrenz M."/>
            <person name="Spormann A.M."/>
            <person name="Op den Camp H."/>
            <person name="Overmann J."/>
            <person name="Amann R."/>
            <person name="Jetten M.S.M."/>
            <person name="Mascher T."/>
            <person name="Medema M.H."/>
            <person name="Devos D.P."/>
            <person name="Kaster A.-K."/>
            <person name="Ovreas L."/>
            <person name="Rohde M."/>
            <person name="Galperin M.Y."/>
            <person name="Jogler C."/>
        </authorList>
    </citation>
    <scope>NUCLEOTIDE SEQUENCE [LARGE SCALE GENOMIC DNA]</scope>
    <source>
        <strain evidence="1 2">ETA_A1</strain>
    </source>
</reference>
<name>A0A517XUU2_9BACT</name>
<dbReference type="AlphaFoldDB" id="A0A517XUU2"/>
<sequence length="64" mass="6760">MSARRGRLDRLRSAVKSVAAAAAVAPTEVWLPVKDCGTEVPGRYPMPGGRAVLVLYAPDDPEPA</sequence>
<dbReference type="EMBL" id="CP036273">
    <property type="protein sequence ID" value="QDU21275.1"/>
    <property type="molecule type" value="Genomic_DNA"/>
</dbReference>
<keyword evidence="2" id="KW-1185">Reference proteome</keyword>
<organism evidence="1 2">
    <name type="scientific">Urbifossiella limnaea</name>
    <dbReference type="NCBI Taxonomy" id="2528023"/>
    <lineage>
        <taxon>Bacteria</taxon>
        <taxon>Pseudomonadati</taxon>
        <taxon>Planctomycetota</taxon>
        <taxon>Planctomycetia</taxon>
        <taxon>Gemmatales</taxon>
        <taxon>Gemmataceae</taxon>
        <taxon>Urbifossiella</taxon>
    </lineage>
</organism>
<dbReference type="RefSeq" id="WP_145240107.1">
    <property type="nucleotide sequence ID" value="NZ_CP036273.1"/>
</dbReference>
<gene>
    <name evidence="1" type="ORF">ETAA1_32410</name>
</gene>
<dbReference type="KEGG" id="uli:ETAA1_32410"/>
<evidence type="ECO:0000313" key="1">
    <source>
        <dbReference type="EMBL" id="QDU21275.1"/>
    </source>
</evidence>
<protein>
    <submittedName>
        <fullName evidence="1">Uncharacterized protein</fullName>
    </submittedName>
</protein>
<evidence type="ECO:0000313" key="2">
    <source>
        <dbReference type="Proteomes" id="UP000319576"/>
    </source>
</evidence>
<accession>A0A517XUU2</accession>
<dbReference type="Proteomes" id="UP000319576">
    <property type="component" value="Chromosome"/>
</dbReference>
<proteinExistence type="predicted"/>